<feature type="compositionally biased region" description="Basic and acidic residues" evidence="2">
    <location>
        <begin position="196"/>
        <end position="224"/>
    </location>
</feature>
<feature type="compositionally biased region" description="Basic and acidic residues" evidence="2">
    <location>
        <begin position="70"/>
        <end position="83"/>
    </location>
</feature>
<reference evidence="4" key="1">
    <citation type="submission" date="2013-11" db="EMBL/GenBank/DDBJ databases">
        <title>Genome sequence of the fusiform rust pathogen reveals effectors for host alternation and coevolution with pine.</title>
        <authorList>
            <consortium name="DOE Joint Genome Institute"/>
            <person name="Smith K."/>
            <person name="Pendleton A."/>
            <person name="Kubisiak T."/>
            <person name="Anderson C."/>
            <person name="Salamov A."/>
            <person name="Aerts A."/>
            <person name="Riley R."/>
            <person name="Clum A."/>
            <person name="Lindquist E."/>
            <person name="Ence D."/>
            <person name="Campbell M."/>
            <person name="Kronenberg Z."/>
            <person name="Feau N."/>
            <person name="Dhillon B."/>
            <person name="Hamelin R."/>
            <person name="Burleigh J."/>
            <person name="Smith J."/>
            <person name="Yandell M."/>
            <person name="Nelson C."/>
            <person name="Grigoriev I."/>
            <person name="Davis J."/>
        </authorList>
    </citation>
    <scope>NUCLEOTIDE SEQUENCE</scope>
    <source>
        <strain evidence="4">G11</strain>
    </source>
</reference>
<keyword evidence="3" id="KW-0472">Membrane</keyword>
<dbReference type="EMBL" id="MU167236">
    <property type="protein sequence ID" value="KAG0148476.1"/>
    <property type="molecule type" value="Genomic_DNA"/>
</dbReference>
<dbReference type="InterPro" id="IPR007736">
    <property type="entry name" value="Caleosin-related"/>
</dbReference>
<organism evidence="4 5">
    <name type="scientific">Cronartium quercuum f. sp. fusiforme G11</name>
    <dbReference type="NCBI Taxonomy" id="708437"/>
    <lineage>
        <taxon>Eukaryota</taxon>
        <taxon>Fungi</taxon>
        <taxon>Dikarya</taxon>
        <taxon>Basidiomycota</taxon>
        <taxon>Pucciniomycotina</taxon>
        <taxon>Pucciniomycetes</taxon>
        <taxon>Pucciniales</taxon>
        <taxon>Coleosporiaceae</taxon>
        <taxon>Cronartium</taxon>
    </lineage>
</organism>
<evidence type="ECO:0000256" key="3">
    <source>
        <dbReference type="SAM" id="Phobius"/>
    </source>
</evidence>
<keyword evidence="3" id="KW-0812">Transmembrane</keyword>
<name>A0A9P6TDI7_9BASI</name>
<proteinExistence type="inferred from homology"/>
<protein>
    <submittedName>
        <fullName evidence="4">Uncharacterized protein</fullName>
    </submittedName>
</protein>
<dbReference type="PANTHER" id="PTHR31495:SF0">
    <property type="entry name" value="BINDING PROTEIN CALEOSIN, PUTATIVE (AFU_ORTHOLOGUE AFUA_5G13750)-RELATED"/>
    <property type="match status" value="1"/>
</dbReference>
<gene>
    <name evidence="4" type="ORF">CROQUDRAFT_131859</name>
</gene>
<dbReference type="GO" id="GO:0004497">
    <property type="term" value="F:monooxygenase activity"/>
    <property type="evidence" value="ECO:0007669"/>
    <property type="project" value="TreeGrafter"/>
</dbReference>
<feature type="transmembrane region" description="Helical" evidence="3">
    <location>
        <begin position="345"/>
        <end position="367"/>
    </location>
</feature>
<feature type="region of interest" description="Disordered" evidence="2">
    <location>
        <begin position="1"/>
        <end position="94"/>
    </location>
</feature>
<dbReference type="OrthoDB" id="2502818at2759"/>
<feature type="compositionally biased region" description="Polar residues" evidence="2">
    <location>
        <begin position="249"/>
        <end position="271"/>
    </location>
</feature>
<evidence type="ECO:0000256" key="2">
    <source>
        <dbReference type="SAM" id="MobiDB-lite"/>
    </source>
</evidence>
<feature type="compositionally biased region" description="Low complexity" evidence="2">
    <location>
        <begin position="16"/>
        <end position="52"/>
    </location>
</feature>
<sequence length="527" mass="59167">MPSKKKNSNKRHHSKSTSSNTNPPNTNDPNEFPSIHSTPQTSTTSSPITPHTNEIPNMYHHSNQIQSDMNNDHSKDKTESSQKEEEESMTHTNVRVLRLSSTFPTNRALLSNTEPAQAGISDTKATSIVVEHDPVINQSDHYLNSSSISEEKLTNVQTDTEVRSKISQDSAHQVDDTETKVKLNKNQDSDQQVDTTETKVGNEPETRRSQDSNRLDNQVDDHKFTTTQGQELQKDEEKSRDINKEPESVQDSGTEGIGSNSIKSRQFSKSTTDGRKHAERCKRAMSGINHYNSRNRFIGNDSDADDEAVSNNQAFNAIEIHLSYLDQNATGTLNLLDSFNAIRKLGFNLLFSTCITITLHLILTPYIGIGTFLKPDLKGRCRIPFRELKPSELTEAWSPPMLGNNSSTRKVVGKGLGSDEINPLVIWEEMKSIEDPIGLARLIIGWLIVVLITSPWDLTVKRELIEGVYNGNLFFLIANSREQGSKFGHESKFNLNNDQILQKEKDVKGMNQVNFKPTLEIQNQIKN</sequence>
<evidence type="ECO:0000256" key="1">
    <source>
        <dbReference type="ARBA" id="ARBA00006765"/>
    </source>
</evidence>
<dbReference type="GO" id="GO:0005509">
    <property type="term" value="F:calcium ion binding"/>
    <property type="evidence" value="ECO:0007669"/>
    <property type="project" value="TreeGrafter"/>
</dbReference>
<feature type="compositionally biased region" description="Polar residues" evidence="2">
    <location>
        <begin position="60"/>
        <end position="69"/>
    </location>
</feature>
<evidence type="ECO:0000313" key="4">
    <source>
        <dbReference type="EMBL" id="KAG0148476.1"/>
    </source>
</evidence>
<dbReference type="AlphaFoldDB" id="A0A9P6TDI7"/>
<feature type="compositionally biased region" description="Basic and acidic residues" evidence="2">
    <location>
        <begin position="232"/>
        <end position="247"/>
    </location>
</feature>
<dbReference type="PANTHER" id="PTHR31495">
    <property type="entry name" value="PEROXYGENASE 3-RELATED"/>
    <property type="match status" value="1"/>
</dbReference>
<keyword evidence="5" id="KW-1185">Reference proteome</keyword>
<evidence type="ECO:0000313" key="5">
    <source>
        <dbReference type="Proteomes" id="UP000886653"/>
    </source>
</evidence>
<keyword evidence="3" id="KW-1133">Transmembrane helix</keyword>
<comment type="similarity">
    <text evidence="1">Belongs to the caleosin family.</text>
</comment>
<feature type="region of interest" description="Disordered" evidence="2">
    <location>
        <begin position="154"/>
        <end position="278"/>
    </location>
</feature>
<comment type="caution">
    <text evidence="4">The sequence shown here is derived from an EMBL/GenBank/DDBJ whole genome shotgun (WGS) entry which is preliminary data.</text>
</comment>
<feature type="compositionally biased region" description="Basic and acidic residues" evidence="2">
    <location>
        <begin position="160"/>
        <end position="188"/>
    </location>
</feature>
<accession>A0A9P6TDI7</accession>
<feature type="transmembrane region" description="Helical" evidence="3">
    <location>
        <begin position="437"/>
        <end position="456"/>
    </location>
</feature>
<dbReference type="Proteomes" id="UP000886653">
    <property type="component" value="Unassembled WGS sequence"/>
</dbReference>
<feature type="compositionally biased region" description="Basic residues" evidence="2">
    <location>
        <begin position="1"/>
        <end position="15"/>
    </location>
</feature>